<keyword evidence="4 5" id="KW-0472">Membrane</keyword>
<organism evidence="7 8">
    <name type="scientific">Paenibacillus popilliae</name>
    <name type="common">Bacillus popilliae</name>
    <dbReference type="NCBI Taxonomy" id="78057"/>
    <lineage>
        <taxon>Bacteria</taxon>
        <taxon>Bacillati</taxon>
        <taxon>Bacillota</taxon>
        <taxon>Bacilli</taxon>
        <taxon>Bacillales</taxon>
        <taxon>Paenibacillaceae</taxon>
        <taxon>Paenibacillus</taxon>
    </lineage>
</organism>
<evidence type="ECO:0000256" key="1">
    <source>
        <dbReference type="ARBA" id="ARBA00004141"/>
    </source>
</evidence>
<evidence type="ECO:0000313" key="7">
    <source>
        <dbReference type="EMBL" id="TQR47033.1"/>
    </source>
</evidence>
<dbReference type="Proteomes" id="UP000316208">
    <property type="component" value="Unassembled WGS sequence"/>
</dbReference>
<evidence type="ECO:0000313" key="8">
    <source>
        <dbReference type="Proteomes" id="UP000316208"/>
    </source>
</evidence>
<reference evidence="7 8" key="1">
    <citation type="submission" date="2018-03" db="EMBL/GenBank/DDBJ databases">
        <title>Aerobic endospore-forming bacteria genome sequencing and assembly.</title>
        <authorList>
            <person name="Cavalcante D.A."/>
            <person name="Driks A."/>
            <person name="Putonti C."/>
            <person name="De-Souza M.T."/>
        </authorList>
    </citation>
    <scope>NUCLEOTIDE SEQUENCE [LARGE SCALE GENOMIC DNA]</scope>
    <source>
        <strain evidence="7 8">SDF0028</strain>
    </source>
</reference>
<evidence type="ECO:0000256" key="5">
    <source>
        <dbReference type="SAM" id="Phobius"/>
    </source>
</evidence>
<dbReference type="Pfam" id="PF07291">
    <property type="entry name" value="MauE"/>
    <property type="match status" value="1"/>
</dbReference>
<evidence type="ECO:0000256" key="3">
    <source>
        <dbReference type="ARBA" id="ARBA00022989"/>
    </source>
</evidence>
<keyword evidence="8" id="KW-1185">Reference proteome</keyword>
<dbReference type="InterPro" id="IPR009908">
    <property type="entry name" value="Methylamine_util_MauE"/>
</dbReference>
<accession>A0ABY3AYT5</accession>
<feature type="domain" description="Methylamine utilisation protein MauE" evidence="6">
    <location>
        <begin position="26"/>
        <end position="146"/>
    </location>
</feature>
<feature type="transmembrane region" description="Helical" evidence="5">
    <location>
        <begin position="57"/>
        <end position="79"/>
    </location>
</feature>
<evidence type="ECO:0000256" key="4">
    <source>
        <dbReference type="ARBA" id="ARBA00023136"/>
    </source>
</evidence>
<gene>
    <name evidence="7" type="ORF">C7Y44_05185</name>
</gene>
<name>A0ABY3AYT5_PAEPP</name>
<protein>
    <recommendedName>
        <fullName evidence="6">Methylamine utilisation protein MauE domain-containing protein</fullName>
    </recommendedName>
</protein>
<feature type="transmembrane region" description="Helical" evidence="5">
    <location>
        <begin position="26"/>
        <end position="45"/>
    </location>
</feature>
<keyword evidence="3 5" id="KW-1133">Transmembrane helix</keyword>
<dbReference type="EMBL" id="SADY01000001">
    <property type="protein sequence ID" value="TQR47033.1"/>
    <property type="molecule type" value="Genomic_DNA"/>
</dbReference>
<evidence type="ECO:0000259" key="6">
    <source>
        <dbReference type="Pfam" id="PF07291"/>
    </source>
</evidence>
<feature type="transmembrane region" description="Helical" evidence="5">
    <location>
        <begin position="157"/>
        <end position="177"/>
    </location>
</feature>
<feature type="transmembrane region" description="Helical" evidence="5">
    <location>
        <begin position="85"/>
        <end position="102"/>
    </location>
</feature>
<comment type="subcellular location">
    <subcellularLocation>
        <location evidence="1">Membrane</location>
        <topology evidence="1">Multi-pass membrane protein</topology>
    </subcellularLocation>
</comment>
<evidence type="ECO:0000256" key="2">
    <source>
        <dbReference type="ARBA" id="ARBA00022692"/>
    </source>
</evidence>
<sequence>MRSSKHLTMTLYYFLNEEGEHMGLEAALTIFLCTILVYSSIAKLVSYHDFEKTVQQLNFPSFTAWGVIVFELLVTALLVFDTTHFAGAIGSFLLFGSFYFVAGKALWDKKKITCNCFGKTTEEQLGWGTMIRNTPFFGASLLCIWLHSPASMSGTAAIEWISIAGFTIGLINVYTLWNNRSLLS</sequence>
<proteinExistence type="predicted"/>
<comment type="caution">
    <text evidence="7">The sequence shown here is derived from an EMBL/GenBank/DDBJ whole genome shotgun (WGS) entry which is preliminary data.</text>
</comment>
<keyword evidence="2 5" id="KW-0812">Transmembrane</keyword>